<dbReference type="AlphaFoldDB" id="A0A3D8K2P3"/>
<dbReference type="OrthoDB" id="9034683at2"/>
<organism evidence="2 3">
    <name type="scientific">Trinickia dinghuensis</name>
    <dbReference type="NCBI Taxonomy" id="2291023"/>
    <lineage>
        <taxon>Bacteria</taxon>
        <taxon>Pseudomonadati</taxon>
        <taxon>Pseudomonadota</taxon>
        <taxon>Betaproteobacteria</taxon>
        <taxon>Burkholderiales</taxon>
        <taxon>Burkholderiaceae</taxon>
        <taxon>Trinickia</taxon>
    </lineage>
</organism>
<protein>
    <recommendedName>
        <fullName evidence="4">DUF2946 domain-containing protein</fullName>
    </recommendedName>
</protein>
<dbReference type="Proteomes" id="UP000256838">
    <property type="component" value="Unassembled WGS sequence"/>
</dbReference>
<proteinExistence type="predicted"/>
<evidence type="ECO:0000313" key="3">
    <source>
        <dbReference type="Proteomes" id="UP000256838"/>
    </source>
</evidence>
<evidence type="ECO:0000256" key="1">
    <source>
        <dbReference type="SAM" id="SignalP"/>
    </source>
</evidence>
<evidence type="ECO:0008006" key="4">
    <source>
        <dbReference type="Google" id="ProtNLM"/>
    </source>
</evidence>
<keyword evidence="3" id="KW-1185">Reference proteome</keyword>
<comment type="caution">
    <text evidence="2">The sequence shown here is derived from an EMBL/GenBank/DDBJ whole genome shotgun (WGS) entry which is preliminary data.</text>
</comment>
<reference evidence="2 3" key="1">
    <citation type="submission" date="2018-08" db="EMBL/GenBank/DDBJ databases">
        <title>Paraburkholderia sp. DHOM06 isolated from forest soil.</title>
        <authorList>
            <person name="Gao Z.-H."/>
            <person name="Qiu L.-H."/>
        </authorList>
    </citation>
    <scope>NUCLEOTIDE SEQUENCE [LARGE SCALE GENOMIC DNA]</scope>
    <source>
        <strain evidence="2 3">DHOM06</strain>
    </source>
</reference>
<keyword evidence="1" id="KW-0732">Signal</keyword>
<name>A0A3D8K2P3_9BURK</name>
<dbReference type="EMBL" id="QRGA01000005">
    <property type="protein sequence ID" value="RDU99166.1"/>
    <property type="molecule type" value="Genomic_DNA"/>
</dbReference>
<sequence>MLDSRAMSTWRRFLLVILLALSLPAQAFAAASTMLGLPHHGNGDAAFCLHTHAHARYASIAMQAEHDRPTAHPGGCSHAGAHSAHPCSTCFTCSSCCFGAALPTAVQSVRSIDAARLTRFPPLSAADASFLTGGIERPPRLSHL</sequence>
<evidence type="ECO:0000313" key="2">
    <source>
        <dbReference type="EMBL" id="RDU99166.1"/>
    </source>
</evidence>
<gene>
    <name evidence="2" type="ORF">DWV00_08545</name>
</gene>
<accession>A0A3D8K2P3</accession>
<feature type="signal peptide" evidence="1">
    <location>
        <begin position="1"/>
        <end position="29"/>
    </location>
</feature>
<feature type="chain" id="PRO_5017729933" description="DUF2946 domain-containing protein" evidence="1">
    <location>
        <begin position="30"/>
        <end position="144"/>
    </location>
</feature>